<dbReference type="InterPro" id="IPR001789">
    <property type="entry name" value="Sig_transdc_resp-reg_receiver"/>
</dbReference>
<dbReference type="InterPro" id="IPR011006">
    <property type="entry name" value="CheY-like_superfamily"/>
</dbReference>
<evidence type="ECO:0000256" key="1">
    <source>
        <dbReference type="PROSITE-ProRule" id="PRU00169"/>
    </source>
</evidence>
<feature type="domain" description="Response regulatory" evidence="2">
    <location>
        <begin position="4"/>
        <end position="27"/>
    </location>
</feature>
<dbReference type="GO" id="GO:0000160">
    <property type="term" value="P:phosphorelay signal transduction system"/>
    <property type="evidence" value="ECO:0007669"/>
    <property type="project" value="InterPro"/>
</dbReference>
<dbReference type="AlphaFoldDB" id="A0A6J4MST2"/>
<name>A0A6J4MST2_9HYPH</name>
<dbReference type="Gene3D" id="3.40.50.2300">
    <property type="match status" value="1"/>
</dbReference>
<evidence type="ECO:0000259" key="2">
    <source>
        <dbReference type="PROSITE" id="PS50110"/>
    </source>
</evidence>
<feature type="non-terminal residue" evidence="3">
    <location>
        <position position="27"/>
    </location>
</feature>
<dbReference type="PROSITE" id="PS50110">
    <property type="entry name" value="RESPONSE_REGULATORY"/>
    <property type="match status" value="1"/>
</dbReference>
<dbReference type="EMBL" id="CADCUC010000721">
    <property type="protein sequence ID" value="CAA9365651.1"/>
    <property type="molecule type" value="Genomic_DNA"/>
</dbReference>
<comment type="caution">
    <text evidence="1">Lacks conserved residue(s) required for the propagation of feature annotation.</text>
</comment>
<accession>A0A6J4MST2</accession>
<reference evidence="3" key="1">
    <citation type="submission" date="2020-02" db="EMBL/GenBank/DDBJ databases">
        <authorList>
            <person name="Meier V. D."/>
        </authorList>
    </citation>
    <scope>NUCLEOTIDE SEQUENCE</scope>
    <source>
        <strain evidence="3">AVDCRST_MAG90</strain>
    </source>
</reference>
<proteinExistence type="predicted"/>
<gene>
    <name evidence="3" type="ORF">AVDCRST_MAG90-3380</name>
</gene>
<sequence length="27" mass="2965">MSADILIVDDEADIRELVAGILEDEGY</sequence>
<protein>
    <submittedName>
        <fullName evidence="3">Nitrogen regulation protein NtrX</fullName>
    </submittedName>
</protein>
<organism evidence="3">
    <name type="scientific">uncultured Microvirga sp</name>
    <dbReference type="NCBI Taxonomy" id="412392"/>
    <lineage>
        <taxon>Bacteria</taxon>
        <taxon>Pseudomonadati</taxon>
        <taxon>Pseudomonadota</taxon>
        <taxon>Alphaproteobacteria</taxon>
        <taxon>Hyphomicrobiales</taxon>
        <taxon>Methylobacteriaceae</taxon>
        <taxon>Microvirga</taxon>
        <taxon>environmental samples</taxon>
    </lineage>
</organism>
<evidence type="ECO:0000313" key="3">
    <source>
        <dbReference type="EMBL" id="CAA9365651.1"/>
    </source>
</evidence>
<dbReference type="SUPFAM" id="SSF52172">
    <property type="entry name" value="CheY-like"/>
    <property type="match status" value="1"/>
</dbReference>